<dbReference type="EMBL" id="JBEPLS010000009">
    <property type="protein sequence ID" value="MET3604781.1"/>
    <property type="molecule type" value="Genomic_DNA"/>
</dbReference>
<feature type="region of interest" description="Disordered" evidence="1">
    <location>
        <begin position="89"/>
        <end position="108"/>
    </location>
</feature>
<keyword evidence="5" id="KW-1185">Reference proteome</keyword>
<dbReference type="Proteomes" id="UP000323522">
    <property type="component" value="Chromosome"/>
</dbReference>
<organism evidence="3 4">
    <name type="scientific">Sphaerotilus sulfidivorans</name>
    <dbReference type="NCBI Taxonomy" id="639200"/>
    <lineage>
        <taxon>Bacteria</taxon>
        <taxon>Pseudomonadati</taxon>
        <taxon>Pseudomonadota</taxon>
        <taxon>Betaproteobacteria</taxon>
        <taxon>Burkholderiales</taxon>
        <taxon>Sphaerotilaceae</taxon>
        <taxon>Sphaerotilus</taxon>
    </lineage>
</organism>
<dbReference type="OrthoDB" id="262508at2"/>
<evidence type="ECO:0000313" key="5">
    <source>
        <dbReference type="Proteomes" id="UP001549111"/>
    </source>
</evidence>
<dbReference type="Proteomes" id="UP001549111">
    <property type="component" value="Unassembled WGS sequence"/>
</dbReference>
<evidence type="ECO:0000313" key="3">
    <source>
        <dbReference type="EMBL" id="QEM99435.1"/>
    </source>
</evidence>
<protein>
    <submittedName>
        <fullName evidence="3">Uncharacterized protein</fullName>
    </submittedName>
</protein>
<sequence length="568" mass="60710">MSTTGVMPDAAVSAALERLLPAALVGTERAPGWRAALSAAPAPLNGLMAALAATPDEDAAVLLRAAGVLALAARIGADGLALPAEAAETPAADALPARPERRPALADPSSRAVVETLLQDDWPIGLRHTMLRRLAERGWRLPAALLPQALELAQREPALRAAVGAVIGERGAWLIRQQPRWRQLGEAPAQPTEADWSDGTLTARLAFLRHARAQDPVAARARLEAELGQLAAAERAQLVEALAVGLSMADEPLLMRLLQRDRGGEVRAVAARLLQRLPDSAQAGWLAAQWDALLKSESAWLGLKRRWTIEPPAAEGADWKAHGLDLQRPRHDGLGERGGWLFQLVRLTPLSFWTTRTGLTPADLMAWAKGTDWKDALRRGWFEAAQALPDDPAALAPVEVEWLLAVLGRDARGVSVSEQAALRRRLPPAQRTALWRARLAGDPVEVAGEIVLVCEQAALAGVPDPAESVLDAAFLAELGAVLEAQWSALCAGQLDDRRCNDWLGRAPALLAWLPAGVPGRVEALPEPVNPTDAAVSWAQQQRTTLHARLQRIAALRRALEALPAAPAG</sequence>
<gene>
    <name evidence="2" type="ORF">ABIC99_002602</name>
    <name evidence="3" type="ORF">EWH46_00715</name>
</gene>
<dbReference type="KEGG" id="snn:EWH46_00715"/>
<evidence type="ECO:0000256" key="1">
    <source>
        <dbReference type="SAM" id="MobiDB-lite"/>
    </source>
</evidence>
<evidence type="ECO:0000313" key="4">
    <source>
        <dbReference type="Proteomes" id="UP000323522"/>
    </source>
</evidence>
<dbReference type="EMBL" id="CP035708">
    <property type="protein sequence ID" value="QEM99435.1"/>
    <property type="molecule type" value="Genomic_DNA"/>
</dbReference>
<dbReference type="InterPro" id="IPR043746">
    <property type="entry name" value="DUF5691"/>
</dbReference>
<dbReference type="AlphaFoldDB" id="A0A5C1PXV6"/>
<reference evidence="2 5" key="2">
    <citation type="submission" date="2024-06" db="EMBL/GenBank/DDBJ databases">
        <title>Genomic Encyclopedia of Type Strains, Phase IV (KMG-IV): sequencing the most valuable type-strain genomes for metagenomic binning, comparative biology and taxonomic classification.</title>
        <authorList>
            <person name="Goeker M."/>
        </authorList>
    </citation>
    <scope>NUCLEOTIDE SEQUENCE [LARGE SCALE GENOMIC DNA]</scope>
    <source>
        <strain evidence="2 5">D-501</strain>
    </source>
</reference>
<name>A0A5C1PXV6_9BURK</name>
<accession>A0A5C1PXV6</accession>
<dbReference type="RefSeq" id="WP_149502170.1">
    <property type="nucleotide sequence ID" value="NZ_CP035708.1"/>
</dbReference>
<dbReference type="Pfam" id="PF18944">
    <property type="entry name" value="DUF5691"/>
    <property type="match status" value="1"/>
</dbReference>
<proteinExistence type="predicted"/>
<evidence type="ECO:0000313" key="2">
    <source>
        <dbReference type="EMBL" id="MET3604781.1"/>
    </source>
</evidence>
<reference evidence="3 4" key="1">
    <citation type="submission" date="2019-02" db="EMBL/GenBank/DDBJ databases">
        <title>Complete Genome Sequence and Methylome Analysis of Sphaerotilus natans subsp. sulfidivorans D-507.</title>
        <authorList>
            <person name="Fomenkov A."/>
            <person name="Gridneva E."/>
            <person name="Smolyakov D."/>
            <person name="Dubinina G."/>
            <person name="Vincze T."/>
            <person name="Grabovich M."/>
            <person name="Roberts R.J."/>
        </authorList>
    </citation>
    <scope>NUCLEOTIDE SEQUENCE [LARGE SCALE GENOMIC DNA]</scope>
    <source>
        <strain evidence="3 4">D-507</strain>
    </source>
</reference>